<name>A0ABQ2JNQ3_9ACTN</name>
<dbReference type="Proteomes" id="UP000600080">
    <property type="component" value="Unassembled WGS sequence"/>
</dbReference>
<feature type="compositionally biased region" description="Basic and acidic residues" evidence="1">
    <location>
        <begin position="1"/>
        <end position="20"/>
    </location>
</feature>
<reference evidence="3" key="1">
    <citation type="journal article" date="2019" name="Int. J. Syst. Evol. Microbiol.">
        <title>The Global Catalogue of Microorganisms (GCM) 10K type strain sequencing project: providing services to taxonomists for standard genome sequencing and annotation.</title>
        <authorList>
            <consortium name="The Broad Institute Genomics Platform"/>
            <consortium name="The Broad Institute Genome Sequencing Center for Infectious Disease"/>
            <person name="Wu L."/>
            <person name="Ma J."/>
        </authorList>
    </citation>
    <scope>NUCLEOTIDE SEQUENCE [LARGE SCALE GENOMIC DNA]</scope>
    <source>
        <strain evidence="3">CGMCC 4.7323</strain>
    </source>
</reference>
<evidence type="ECO:0000256" key="1">
    <source>
        <dbReference type="SAM" id="MobiDB-lite"/>
    </source>
</evidence>
<keyword evidence="3" id="KW-1185">Reference proteome</keyword>
<evidence type="ECO:0000313" key="3">
    <source>
        <dbReference type="Proteomes" id="UP000600080"/>
    </source>
</evidence>
<dbReference type="EMBL" id="BMND01000015">
    <property type="protein sequence ID" value="GGN49063.1"/>
    <property type="molecule type" value="Genomic_DNA"/>
</dbReference>
<proteinExistence type="predicted"/>
<feature type="region of interest" description="Disordered" evidence="1">
    <location>
        <begin position="1"/>
        <end position="71"/>
    </location>
</feature>
<accession>A0ABQ2JNQ3</accession>
<protein>
    <submittedName>
        <fullName evidence="2">Uncharacterized protein</fullName>
    </submittedName>
</protein>
<organism evidence="2 3">
    <name type="scientific">Streptomyces kronopolitis</name>
    <dbReference type="NCBI Taxonomy" id="1612435"/>
    <lineage>
        <taxon>Bacteria</taxon>
        <taxon>Bacillati</taxon>
        <taxon>Actinomycetota</taxon>
        <taxon>Actinomycetes</taxon>
        <taxon>Kitasatosporales</taxon>
        <taxon>Streptomycetaceae</taxon>
        <taxon>Streptomyces</taxon>
    </lineage>
</organism>
<evidence type="ECO:0000313" key="2">
    <source>
        <dbReference type="EMBL" id="GGN49063.1"/>
    </source>
</evidence>
<gene>
    <name evidence="2" type="ORF">GCM10012285_36760</name>
</gene>
<sequence>MTKGPEHREGRAQITRERRAPGHGHVRSSASPSPRGPERRATGRPAGPHQGGGQGVHAQFLRRNKEDLTED</sequence>
<comment type="caution">
    <text evidence="2">The sequence shown here is derived from an EMBL/GenBank/DDBJ whole genome shotgun (WGS) entry which is preliminary data.</text>
</comment>